<keyword evidence="4 8" id="KW-0067">ATP-binding</keyword>
<keyword evidence="5" id="KW-1278">Translocase</keyword>
<dbReference type="InterPro" id="IPR003439">
    <property type="entry name" value="ABC_transporter-like_ATP-bd"/>
</dbReference>
<feature type="domain" description="ABC transporter" evidence="7">
    <location>
        <begin position="4"/>
        <end position="238"/>
    </location>
</feature>
<dbReference type="RefSeq" id="WP_137099737.1">
    <property type="nucleotide sequence ID" value="NZ_CP039865.1"/>
</dbReference>
<organism evidence="8 9">
    <name type="scientific">Phreatobacter aquaticus</name>
    <dbReference type="NCBI Taxonomy" id="2570229"/>
    <lineage>
        <taxon>Bacteria</taxon>
        <taxon>Pseudomonadati</taxon>
        <taxon>Pseudomonadota</taxon>
        <taxon>Alphaproteobacteria</taxon>
        <taxon>Hyphomicrobiales</taxon>
        <taxon>Phreatobacteraceae</taxon>
        <taxon>Phreatobacter</taxon>
    </lineage>
</organism>
<proteinExistence type="inferred from homology"/>
<gene>
    <name evidence="8" type="ORF">E8L99_11905</name>
</gene>
<keyword evidence="2" id="KW-0813">Transport</keyword>
<name>A0A4D7QLX9_9HYPH</name>
<accession>A0A4D7QLX9</accession>
<evidence type="ECO:0000256" key="1">
    <source>
        <dbReference type="ARBA" id="ARBA00005417"/>
    </source>
</evidence>
<keyword evidence="3" id="KW-0547">Nucleotide-binding</keyword>
<dbReference type="InterPro" id="IPR017871">
    <property type="entry name" value="ABC_transporter-like_CS"/>
</dbReference>
<dbReference type="EMBL" id="CP039865">
    <property type="protein sequence ID" value="QCK86406.1"/>
    <property type="molecule type" value="Genomic_DNA"/>
</dbReference>
<dbReference type="Pfam" id="PF00005">
    <property type="entry name" value="ABC_tran"/>
    <property type="match status" value="1"/>
</dbReference>
<comment type="similarity">
    <text evidence="1">Belongs to the ABC transporter superfamily.</text>
</comment>
<evidence type="ECO:0000313" key="8">
    <source>
        <dbReference type="EMBL" id="QCK86406.1"/>
    </source>
</evidence>
<reference evidence="8 9" key="1">
    <citation type="submission" date="2019-04" db="EMBL/GenBank/DDBJ databases">
        <title>Phreatobacter aquaticus sp. nov.</title>
        <authorList>
            <person name="Choi A."/>
            <person name="Baek K."/>
        </authorList>
    </citation>
    <scope>NUCLEOTIDE SEQUENCE [LARGE SCALE GENOMIC DNA]</scope>
    <source>
        <strain evidence="8 9">NMCR1094</strain>
    </source>
</reference>
<dbReference type="GO" id="GO:0005524">
    <property type="term" value="F:ATP binding"/>
    <property type="evidence" value="ECO:0007669"/>
    <property type="project" value="UniProtKB-KW"/>
</dbReference>
<sequence>MSALSVADLTVRLGSTLAVDRAAFSAEQGELVAIVGPNGAGKTSLVRAVAGLVHHSGQCSLDGTRLEELTPVERARRIAYLPQRADFAWALPVRDAVALGRLPHGDPFGRPSPDDATAVATALDRLALSALADRPVTALSGGERARVMLARVLATQAPLILADEPTAALDPAHQMLVLDLLRDEARAGRIVLAVLHDLALAARYADRVLVIDQGAIVADGPAVAVLTGDLIARVFGLACLFVEIEGRRVPMPIGRI</sequence>
<dbReference type="GO" id="GO:0016887">
    <property type="term" value="F:ATP hydrolysis activity"/>
    <property type="evidence" value="ECO:0007669"/>
    <property type="project" value="InterPro"/>
</dbReference>
<dbReference type="InterPro" id="IPR003593">
    <property type="entry name" value="AAA+_ATPase"/>
</dbReference>
<dbReference type="SMART" id="SM00382">
    <property type="entry name" value="AAA"/>
    <property type="match status" value="1"/>
</dbReference>
<dbReference type="Gene3D" id="3.40.50.300">
    <property type="entry name" value="P-loop containing nucleotide triphosphate hydrolases"/>
    <property type="match status" value="1"/>
</dbReference>
<protein>
    <submittedName>
        <fullName evidence="8">ABC transporter ATP-binding protein</fullName>
    </submittedName>
</protein>
<dbReference type="PANTHER" id="PTHR42794">
    <property type="entry name" value="HEMIN IMPORT ATP-BINDING PROTEIN HMUV"/>
    <property type="match status" value="1"/>
</dbReference>
<dbReference type="PROSITE" id="PS00211">
    <property type="entry name" value="ABC_TRANSPORTER_1"/>
    <property type="match status" value="1"/>
</dbReference>
<evidence type="ECO:0000256" key="2">
    <source>
        <dbReference type="ARBA" id="ARBA00022448"/>
    </source>
</evidence>
<keyword evidence="9" id="KW-1185">Reference proteome</keyword>
<evidence type="ECO:0000259" key="7">
    <source>
        <dbReference type="PROSITE" id="PS50893"/>
    </source>
</evidence>
<evidence type="ECO:0000256" key="4">
    <source>
        <dbReference type="ARBA" id="ARBA00022840"/>
    </source>
</evidence>
<dbReference type="PANTHER" id="PTHR42794:SF1">
    <property type="entry name" value="HEMIN IMPORT ATP-BINDING PROTEIN HMUV"/>
    <property type="match status" value="1"/>
</dbReference>
<comment type="function">
    <text evidence="6">Part of the ABC transporter complex HmuTUV involved in hemin import. Responsible for energy coupling to the transport system.</text>
</comment>
<evidence type="ECO:0000313" key="9">
    <source>
        <dbReference type="Proteomes" id="UP000298588"/>
    </source>
</evidence>
<dbReference type="KEGG" id="paqt:E8L99_11905"/>
<dbReference type="InterPro" id="IPR027417">
    <property type="entry name" value="P-loop_NTPase"/>
</dbReference>
<evidence type="ECO:0000256" key="5">
    <source>
        <dbReference type="ARBA" id="ARBA00022967"/>
    </source>
</evidence>
<dbReference type="Proteomes" id="UP000298588">
    <property type="component" value="Chromosome"/>
</dbReference>
<dbReference type="PROSITE" id="PS50893">
    <property type="entry name" value="ABC_TRANSPORTER_2"/>
    <property type="match status" value="1"/>
</dbReference>
<evidence type="ECO:0000256" key="6">
    <source>
        <dbReference type="ARBA" id="ARBA00037066"/>
    </source>
</evidence>
<dbReference type="AlphaFoldDB" id="A0A4D7QLX9"/>
<dbReference type="SUPFAM" id="SSF52540">
    <property type="entry name" value="P-loop containing nucleoside triphosphate hydrolases"/>
    <property type="match status" value="1"/>
</dbReference>
<evidence type="ECO:0000256" key="3">
    <source>
        <dbReference type="ARBA" id="ARBA00022741"/>
    </source>
</evidence>
<dbReference type="OrthoDB" id="9806149at2"/>